<dbReference type="RefSeq" id="WP_255458118.1">
    <property type="nucleotide sequence ID" value="NZ_FOXI01000012.1"/>
</dbReference>
<evidence type="ECO:0000313" key="1">
    <source>
        <dbReference type="EMBL" id="SFP91848.1"/>
    </source>
</evidence>
<dbReference type="AlphaFoldDB" id="A0A1I5U9F2"/>
<protein>
    <submittedName>
        <fullName evidence="1">Uncharacterized protein</fullName>
    </submittedName>
</protein>
<keyword evidence="2" id="KW-1185">Reference proteome</keyword>
<reference evidence="2" key="1">
    <citation type="submission" date="2016-10" db="EMBL/GenBank/DDBJ databases">
        <authorList>
            <person name="Varghese N."/>
            <person name="Submissions S."/>
        </authorList>
    </citation>
    <scope>NUCLEOTIDE SEQUENCE [LARGE SCALE GENOMIC DNA]</scope>
    <source>
        <strain evidence="2">CGMCC 1.10329</strain>
    </source>
</reference>
<evidence type="ECO:0000313" key="2">
    <source>
        <dbReference type="Proteomes" id="UP000183769"/>
    </source>
</evidence>
<accession>A0A1I5U9F2</accession>
<dbReference type="Proteomes" id="UP000183769">
    <property type="component" value="Unassembled WGS sequence"/>
</dbReference>
<gene>
    <name evidence="1" type="ORF">SAMN05216277_11216</name>
</gene>
<sequence length="41" mass="4642">MAGAYSDAELAKLERVGQRRTAEARMDIRQRHLTEFHGGGR</sequence>
<proteinExistence type="predicted"/>
<name>A0A1I5U9F2_9EURY</name>
<organism evidence="1 2">
    <name type="scientific">Halolamina pelagica</name>
    <dbReference type="NCBI Taxonomy" id="699431"/>
    <lineage>
        <taxon>Archaea</taxon>
        <taxon>Methanobacteriati</taxon>
        <taxon>Methanobacteriota</taxon>
        <taxon>Stenosarchaea group</taxon>
        <taxon>Halobacteria</taxon>
        <taxon>Halobacteriales</taxon>
        <taxon>Haloferacaceae</taxon>
    </lineage>
</organism>
<dbReference type="EMBL" id="FOXI01000012">
    <property type="protein sequence ID" value="SFP91848.1"/>
    <property type="molecule type" value="Genomic_DNA"/>
</dbReference>